<dbReference type="EMBL" id="DRDR01000041">
    <property type="protein sequence ID" value="HDL59990.1"/>
    <property type="molecule type" value="Genomic_DNA"/>
</dbReference>
<name>A0A7V0Q726_UNCW3</name>
<gene>
    <name evidence="1" type="ORF">ENH14_00880</name>
</gene>
<accession>A0A7V0Q726</accession>
<sequence length="153" mass="17401">MTKIEVTCGKCKRKFYKEDYENKSCPHCGHVAKKENSSGGKPCFITTACVEAAGLPDNCTELETMRYLRDEYLAKSDEGKRMTQEYYEIAPTIVEKIGREENSKEIFGDIFSDIRGIVSLVKTGNLESATGNYEKMVLGLKQRYIKTWNMEVV</sequence>
<evidence type="ECO:0000313" key="1">
    <source>
        <dbReference type="EMBL" id="HDL59990.1"/>
    </source>
</evidence>
<protein>
    <submittedName>
        <fullName evidence="1">Uncharacterized protein</fullName>
    </submittedName>
</protein>
<dbReference type="AlphaFoldDB" id="A0A7V0Q726"/>
<organism evidence="1">
    <name type="scientific">candidate division WOR-3 bacterium</name>
    <dbReference type="NCBI Taxonomy" id="2052148"/>
    <lineage>
        <taxon>Bacteria</taxon>
        <taxon>Bacteria division WOR-3</taxon>
    </lineage>
</organism>
<dbReference type="NCBIfam" id="NF041770">
    <property type="entry name" value="CFI_box_CTERM"/>
    <property type="match status" value="1"/>
</dbReference>
<dbReference type="InterPro" id="IPR049886">
    <property type="entry name" value="CFI_box_CTERM_dom"/>
</dbReference>
<proteinExistence type="predicted"/>
<reference evidence="1" key="1">
    <citation type="journal article" date="2020" name="mSystems">
        <title>Genome- and Community-Level Interaction Insights into Carbon Utilization and Element Cycling Functions of Hydrothermarchaeota in Hydrothermal Sediment.</title>
        <authorList>
            <person name="Zhou Z."/>
            <person name="Liu Y."/>
            <person name="Xu W."/>
            <person name="Pan J."/>
            <person name="Luo Z.H."/>
            <person name="Li M."/>
        </authorList>
    </citation>
    <scope>NUCLEOTIDE SEQUENCE [LARGE SCALE GENOMIC DNA]</scope>
    <source>
        <strain evidence="1">HyVt-28</strain>
    </source>
</reference>
<dbReference type="Proteomes" id="UP000886381">
    <property type="component" value="Unassembled WGS sequence"/>
</dbReference>
<comment type="caution">
    <text evidence="1">The sequence shown here is derived from an EMBL/GenBank/DDBJ whole genome shotgun (WGS) entry which is preliminary data.</text>
</comment>